<dbReference type="InterPro" id="IPR037101">
    <property type="entry name" value="PSI_PsaK_bact"/>
</dbReference>
<proteinExistence type="inferred from homology"/>
<dbReference type="AlphaFoldDB" id="Q10XS1"/>
<evidence type="ECO:0000256" key="8">
    <source>
        <dbReference type="ARBA" id="ARBA00023136"/>
    </source>
</evidence>
<dbReference type="InterPro" id="IPR035982">
    <property type="entry name" value="PSI_centre_PsaK_sf"/>
</dbReference>
<evidence type="ECO:0000256" key="7">
    <source>
        <dbReference type="ARBA" id="ARBA00023078"/>
    </source>
</evidence>
<gene>
    <name evidence="9" type="primary">psaK</name>
    <name evidence="10" type="ordered locus">Tery_3921</name>
</gene>
<protein>
    <recommendedName>
        <fullName evidence="9">Photosystem I reaction center subunit PsaK</fullName>
    </recommendedName>
    <alternativeName>
        <fullName evidence="9">Photosystem I subunit X</fullName>
    </alternativeName>
</protein>
<dbReference type="Pfam" id="PF01241">
    <property type="entry name" value="PSI_PSAK"/>
    <property type="match status" value="1"/>
</dbReference>
<dbReference type="RefSeq" id="WP_011613283.1">
    <property type="nucleotide sequence ID" value="NC_008312.1"/>
</dbReference>
<dbReference type="GO" id="GO:0031676">
    <property type="term" value="C:plasma membrane-derived thylakoid membrane"/>
    <property type="evidence" value="ECO:0007669"/>
    <property type="project" value="UniProtKB-SubCell"/>
</dbReference>
<evidence type="ECO:0000256" key="5">
    <source>
        <dbReference type="ARBA" id="ARBA00022836"/>
    </source>
</evidence>
<reference evidence="10" key="1">
    <citation type="submission" date="2006-06" db="EMBL/GenBank/DDBJ databases">
        <title>Complete sequence of Trichodesmium erythraeum IMS101.</title>
        <authorList>
            <consortium name="US DOE Joint Genome Institute"/>
            <person name="Copeland A."/>
            <person name="Lucas S."/>
            <person name="Lapidus A."/>
            <person name="Barry K."/>
            <person name="Detter J.C."/>
            <person name="Glavina del Rio T."/>
            <person name="Hammon N."/>
            <person name="Israni S."/>
            <person name="Dalin E."/>
            <person name="Tice H."/>
            <person name="Pitluck S."/>
            <person name="Kiss H."/>
            <person name="Munk A.C."/>
            <person name="Brettin T."/>
            <person name="Bruce D."/>
            <person name="Han C."/>
            <person name="Tapia R."/>
            <person name="Gilna P."/>
            <person name="Schmutz J."/>
            <person name="Larimer F."/>
            <person name="Land M."/>
            <person name="Hauser L."/>
            <person name="Kyrpides N."/>
            <person name="Kim E."/>
            <person name="Richardson P."/>
        </authorList>
    </citation>
    <scope>NUCLEOTIDE SEQUENCE [LARGE SCALE GENOMIC DNA]</scope>
    <source>
        <strain evidence="10">IMS101</strain>
    </source>
</reference>
<dbReference type="NCBIfam" id="TIGR03049">
    <property type="entry name" value="PS_I_psaK"/>
    <property type="match status" value="1"/>
</dbReference>
<comment type="subcellular location">
    <subcellularLocation>
        <location evidence="9">Cellular thylakoid membrane</location>
        <topology evidence="9">Multi-pass membrane protein</topology>
    </subcellularLocation>
    <subcellularLocation>
        <location evidence="1">Membrane</location>
        <topology evidence="1">Multi-pass membrane protein</topology>
    </subcellularLocation>
</comment>
<dbReference type="Gene3D" id="1.20.860.20">
    <property type="entry name" value="Photosystem I PsaK, reaction centre"/>
    <property type="match status" value="1"/>
</dbReference>
<comment type="similarity">
    <text evidence="2 9">Belongs to the PsaG/PsaK family.</text>
</comment>
<dbReference type="InterPro" id="IPR017492">
    <property type="entry name" value="PSI_PsaK"/>
</dbReference>
<feature type="transmembrane region" description="Helical" evidence="9">
    <location>
        <begin position="20"/>
        <end position="42"/>
    </location>
</feature>
<dbReference type="InterPro" id="IPR000549">
    <property type="entry name" value="PSI_PsaG/PsaK"/>
</dbReference>
<dbReference type="STRING" id="203124.Tery_3921"/>
<organism evidence="10">
    <name type="scientific">Trichodesmium erythraeum (strain IMS101)</name>
    <dbReference type="NCBI Taxonomy" id="203124"/>
    <lineage>
        <taxon>Bacteria</taxon>
        <taxon>Bacillati</taxon>
        <taxon>Cyanobacteriota</taxon>
        <taxon>Cyanophyceae</taxon>
        <taxon>Oscillatoriophycideae</taxon>
        <taxon>Oscillatoriales</taxon>
        <taxon>Microcoleaceae</taxon>
        <taxon>Trichodesmium</taxon>
    </lineage>
</organism>
<evidence type="ECO:0000256" key="4">
    <source>
        <dbReference type="ARBA" id="ARBA00022692"/>
    </source>
</evidence>
<dbReference type="EMBL" id="CP000393">
    <property type="protein sequence ID" value="ABG52953.1"/>
    <property type="molecule type" value="Genomic_DNA"/>
</dbReference>
<keyword evidence="6 9" id="KW-1133">Transmembrane helix</keyword>
<dbReference type="SUPFAM" id="SSF81563">
    <property type="entry name" value="Photosystem I reaction center subunit X, PsaK"/>
    <property type="match status" value="1"/>
</dbReference>
<evidence type="ECO:0000256" key="2">
    <source>
        <dbReference type="ARBA" id="ARBA00006458"/>
    </source>
</evidence>
<evidence type="ECO:0000256" key="9">
    <source>
        <dbReference type="HAMAP-Rule" id="MF_00474"/>
    </source>
</evidence>
<keyword evidence="8 9" id="KW-0472">Membrane</keyword>
<evidence type="ECO:0000256" key="6">
    <source>
        <dbReference type="ARBA" id="ARBA00022989"/>
    </source>
</evidence>
<accession>Q10XS1</accession>
<comment type="caution">
    <text evidence="9">Lacks conserved residue(s) required for the propagation of feature annotation.</text>
</comment>
<evidence type="ECO:0000256" key="3">
    <source>
        <dbReference type="ARBA" id="ARBA00022531"/>
    </source>
</evidence>
<dbReference type="eggNOG" id="ENOG503323W">
    <property type="taxonomic scope" value="Bacteria"/>
</dbReference>
<dbReference type="PROSITE" id="PS01026">
    <property type="entry name" value="PHOTOSYSTEM_I_PSAGK"/>
    <property type="match status" value="1"/>
</dbReference>
<keyword evidence="4 9" id="KW-0812">Transmembrane</keyword>
<name>Q10XS1_TRIEI</name>
<dbReference type="OrthoDB" id="561382at2"/>
<evidence type="ECO:0000256" key="1">
    <source>
        <dbReference type="ARBA" id="ARBA00004141"/>
    </source>
</evidence>
<dbReference type="GO" id="GO:0009522">
    <property type="term" value="C:photosystem I"/>
    <property type="evidence" value="ECO:0007669"/>
    <property type="project" value="UniProtKB-KW"/>
</dbReference>
<keyword evidence="5 9" id="KW-0603">Photosystem I</keyword>
<sequence length="93" mass="9798">MIHSYLTLVLQSHPLSVEWSLKVAIIMITCNLVSVVIGYYAISEKNRGQGPDLPFSLPGVFNGFGVPELLATTSLGHILGAGMILGLGSAGML</sequence>
<dbReference type="KEGG" id="ter:Tery_3921"/>
<dbReference type="GO" id="GO:0015979">
    <property type="term" value="P:photosynthesis"/>
    <property type="evidence" value="ECO:0007669"/>
    <property type="project" value="UniProtKB-UniRule"/>
</dbReference>
<dbReference type="HOGENOM" id="CLU_160496_1_0_3"/>
<keyword evidence="3 9" id="KW-0602">Photosynthesis</keyword>
<keyword evidence="7 9" id="KW-0793">Thylakoid</keyword>
<evidence type="ECO:0000313" key="10">
    <source>
        <dbReference type="EMBL" id="ABG52953.1"/>
    </source>
</evidence>
<dbReference type="HAMAP" id="MF_00474">
    <property type="entry name" value="PSI_PsaK"/>
    <property type="match status" value="1"/>
</dbReference>